<dbReference type="PANTHER" id="PTHR30093:SF47">
    <property type="entry name" value="TYPE IV PILUS NON-CORE MINOR PILIN PILE"/>
    <property type="match status" value="1"/>
</dbReference>
<sequence length="126" mass="13871">MSPRRDRGGFTLIELLVVMAIIGVLLSIAAPRYFNHVEKAREGALKQSLAVMRDAIDKFYADTEHYPASLDELVERRYLRSLPEDPYTGMRDSWQTEAPPEGGEGVFDVRSGASGMTANGAPLGDL</sequence>
<dbReference type="Pfam" id="PF07963">
    <property type="entry name" value="N_methyl"/>
    <property type="match status" value="1"/>
</dbReference>
<keyword evidence="3" id="KW-0812">Transmembrane</keyword>
<keyword evidence="3" id="KW-1133">Transmembrane helix</keyword>
<organism evidence="4 5">
    <name type="scientific">Viridibacterium curvum</name>
    <dbReference type="NCBI Taxonomy" id="1101404"/>
    <lineage>
        <taxon>Bacteria</taxon>
        <taxon>Pseudomonadati</taxon>
        <taxon>Pseudomonadota</taxon>
        <taxon>Betaproteobacteria</taxon>
        <taxon>Rhodocyclales</taxon>
        <taxon>Rhodocyclaceae</taxon>
        <taxon>Viridibacterium</taxon>
    </lineage>
</organism>
<protein>
    <submittedName>
        <fullName evidence="4">Prepilin-type N-terminal cleavage/methylation domain-containing protein</fullName>
    </submittedName>
</protein>
<dbReference type="NCBIfam" id="TIGR02532">
    <property type="entry name" value="IV_pilin_GFxxxE"/>
    <property type="match status" value="1"/>
</dbReference>
<evidence type="ECO:0000256" key="3">
    <source>
        <dbReference type="SAM" id="Phobius"/>
    </source>
</evidence>
<comment type="caution">
    <text evidence="4">The sequence shown here is derived from an EMBL/GenBank/DDBJ whole genome shotgun (WGS) entry which is preliminary data.</text>
</comment>
<accession>A0ABP9QL08</accession>
<name>A0ABP9QL08_9RHOO</name>
<evidence type="ECO:0000313" key="4">
    <source>
        <dbReference type="EMBL" id="GAA5163637.1"/>
    </source>
</evidence>
<evidence type="ECO:0000256" key="2">
    <source>
        <dbReference type="SAM" id="MobiDB-lite"/>
    </source>
</evidence>
<dbReference type="PANTHER" id="PTHR30093">
    <property type="entry name" value="GENERAL SECRETION PATHWAY PROTEIN G"/>
    <property type="match status" value="1"/>
</dbReference>
<gene>
    <name evidence="4" type="ORF">GCM10025770_16160</name>
</gene>
<dbReference type="Proteomes" id="UP001500547">
    <property type="component" value="Unassembled WGS sequence"/>
</dbReference>
<evidence type="ECO:0000313" key="5">
    <source>
        <dbReference type="Proteomes" id="UP001500547"/>
    </source>
</evidence>
<dbReference type="InterPro" id="IPR012902">
    <property type="entry name" value="N_methyl_site"/>
</dbReference>
<dbReference type="RefSeq" id="WP_345532388.1">
    <property type="nucleotide sequence ID" value="NZ_BAABLD010000008.1"/>
</dbReference>
<dbReference type="InterPro" id="IPR000983">
    <property type="entry name" value="Bac_GSPG_pilin"/>
</dbReference>
<evidence type="ECO:0000256" key="1">
    <source>
        <dbReference type="ARBA" id="ARBA00022481"/>
    </source>
</evidence>
<dbReference type="PRINTS" id="PR00813">
    <property type="entry name" value="BCTERIALGSPG"/>
</dbReference>
<keyword evidence="1" id="KW-0488">Methylation</keyword>
<proteinExistence type="predicted"/>
<reference evidence="5" key="1">
    <citation type="journal article" date="2019" name="Int. J. Syst. Evol. Microbiol.">
        <title>The Global Catalogue of Microorganisms (GCM) 10K type strain sequencing project: providing services to taxonomists for standard genome sequencing and annotation.</title>
        <authorList>
            <consortium name="The Broad Institute Genomics Platform"/>
            <consortium name="The Broad Institute Genome Sequencing Center for Infectious Disease"/>
            <person name="Wu L."/>
            <person name="Ma J."/>
        </authorList>
    </citation>
    <scope>NUCLEOTIDE SEQUENCE [LARGE SCALE GENOMIC DNA]</scope>
    <source>
        <strain evidence="5">JCM 18715</strain>
    </source>
</reference>
<feature type="region of interest" description="Disordered" evidence="2">
    <location>
        <begin position="89"/>
        <end position="126"/>
    </location>
</feature>
<dbReference type="PROSITE" id="PS00409">
    <property type="entry name" value="PROKAR_NTER_METHYL"/>
    <property type="match status" value="1"/>
</dbReference>
<feature type="transmembrane region" description="Helical" evidence="3">
    <location>
        <begin position="12"/>
        <end position="34"/>
    </location>
</feature>
<dbReference type="SUPFAM" id="SSF54523">
    <property type="entry name" value="Pili subunits"/>
    <property type="match status" value="1"/>
</dbReference>
<keyword evidence="3" id="KW-0472">Membrane</keyword>
<dbReference type="Gene3D" id="3.30.700.10">
    <property type="entry name" value="Glycoprotein, Type 4 Pilin"/>
    <property type="match status" value="1"/>
</dbReference>
<dbReference type="EMBL" id="BAABLD010000008">
    <property type="protein sequence ID" value="GAA5163637.1"/>
    <property type="molecule type" value="Genomic_DNA"/>
</dbReference>
<dbReference type="InterPro" id="IPR045584">
    <property type="entry name" value="Pilin-like"/>
</dbReference>
<keyword evidence="5" id="KW-1185">Reference proteome</keyword>